<evidence type="ECO:0000313" key="1">
    <source>
        <dbReference type="EMBL" id="AOZ63773.1"/>
    </source>
</evidence>
<evidence type="ECO:0000313" key="2">
    <source>
        <dbReference type="Proteomes" id="UP000224902"/>
    </source>
</evidence>
<dbReference type="Proteomes" id="UP000224902">
    <property type="component" value="Segment"/>
</dbReference>
<sequence length="152" mass="17213">MKKVNVSPDWNVLAVIAPRKKGTAYMTIMGGVVRAIDVAKYNNPEKTKFLFITTGIPKSALDHVKGALNIFYDLMRPRGQTLRVRTHDLDIEFYGKKSEENWINEVLQYDPDVFLVVDDGETPVAKYAVKIAEENNIEVVLVKVPKATEKDF</sequence>
<name>A0A1I9SAG7_9CAUD</name>
<reference evidence="2" key="1">
    <citation type="submission" date="2016-08" db="EMBL/GenBank/DDBJ databases">
        <authorList>
            <person name="Seilhamer J.J."/>
        </authorList>
    </citation>
    <scope>NUCLEOTIDE SEQUENCE [LARGE SCALE GENOMIC DNA]</scope>
</reference>
<accession>A0A1I9SAG7</accession>
<dbReference type="OrthoDB" id="38434at10239"/>
<gene>
    <name evidence="1" type="ORF">SEA_WEASELS2_195</name>
</gene>
<keyword evidence="2" id="KW-1185">Reference proteome</keyword>
<organism evidence="1 2">
    <name type="scientific">Rhodococcus phage Weasels2</name>
    <dbReference type="NCBI Taxonomy" id="1897437"/>
    <lineage>
        <taxon>Viruses</taxon>
        <taxon>Duplodnaviria</taxon>
        <taxon>Heunggongvirae</taxon>
        <taxon>Uroviricota</taxon>
        <taxon>Caudoviricetes</taxon>
        <taxon>Weaselvirus</taxon>
        <taxon>Weaselvirus weasel</taxon>
    </lineage>
</organism>
<proteinExistence type="predicted"/>
<dbReference type="EMBL" id="KX774321">
    <property type="protein sequence ID" value="AOZ63773.1"/>
    <property type="molecule type" value="Genomic_DNA"/>
</dbReference>
<protein>
    <submittedName>
        <fullName evidence="1">Uncharacterized protein</fullName>
    </submittedName>
</protein>